<name>D0LKJ4_HALO1</name>
<dbReference type="CAZy" id="CBM38">
    <property type="family name" value="Carbohydrate-Binding Module Family 38"/>
</dbReference>
<dbReference type="RefSeq" id="WP_012827650.1">
    <property type="nucleotide sequence ID" value="NC_013440.1"/>
</dbReference>
<organism evidence="10 11">
    <name type="scientific">Haliangium ochraceum (strain DSM 14365 / JCM 11303 / SMP-2)</name>
    <dbReference type="NCBI Taxonomy" id="502025"/>
    <lineage>
        <taxon>Bacteria</taxon>
        <taxon>Pseudomonadati</taxon>
        <taxon>Myxococcota</taxon>
        <taxon>Polyangia</taxon>
        <taxon>Haliangiales</taxon>
        <taxon>Kofleriaceae</taxon>
        <taxon>Haliangium</taxon>
    </lineage>
</organism>
<evidence type="ECO:0000256" key="6">
    <source>
        <dbReference type="ARBA" id="ARBA00022989"/>
    </source>
</evidence>
<reference evidence="10 11" key="1">
    <citation type="journal article" date="2010" name="Stand. Genomic Sci.">
        <title>Complete genome sequence of Haliangium ochraceum type strain (SMP-2).</title>
        <authorList>
            <consortium name="US DOE Joint Genome Institute (JGI-PGF)"/>
            <person name="Ivanova N."/>
            <person name="Daum C."/>
            <person name="Lang E."/>
            <person name="Abt B."/>
            <person name="Kopitz M."/>
            <person name="Saunders E."/>
            <person name="Lapidus A."/>
            <person name="Lucas S."/>
            <person name="Glavina Del Rio T."/>
            <person name="Nolan M."/>
            <person name="Tice H."/>
            <person name="Copeland A."/>
            <person name="Cheng J.F."/>
            <person name="Chen F."/>
            <person name="Bruce D."/>
            <person name="Goodwin L."/>
            <person name="Pitluck S."/>
            <person name="Mavromatis K."/>
            <person name="Pati A."/>
            <person name="Mikhailova N."/>
            <person name="Chen A."/>
            <person name="Palaniappan K."/>
            <person name="Land M."/>
            <person name="Hauser L."/>
            <person name="Chang Y.J."/>
            <person name="Jeffries C.D."/>
            <person name="Detter J.C."/>
            <person name="Brettin T."/>
            <person name="Rohde M."/>
            <person name="Goker M."/>
            <person name="Bristow J."/>
            <person name="Markowitz V."/>
            <person name="Eisen J.A."/>
            <person name="Hugenholtz P."/>
            <person name="Kyrpides N.C."/>
            <person name="Klenk H.P."/>
        </authorList>
    </citation>
    <scope>NUCLEOTIDE SEQUENCE [LARGE SCALE GENOMIC DNA]</scope>
    <source>
        <strain evidence="11">DSM 14365 / CIP 107738 / JCM 11303 / AJ 13395 / SMP-2</strain>
    </source>
</reference>
<sequence>MTASASGDRAQAWGARAAALACALLAVPGLVQLALMAYAVLLRLGHPYDLEWMEGGMLAHAARLAEGHSIYPAPSIEFIPYLYTPLYPALLAVLGSIFGLSYALGRTLSLLALVALCALAVAVVRRAGRDADSADDGGAAGGALGAAASRPGAAAAVGLLAATYPWLEGWHDIVRADSVFLAMIVAGLVWLERAAALPGRRGQLEVAGAAALLALSFFCKQTGVLYVACGGALLLCWQWRRVPVYVLVAGVIGLGGTGLLSALTGGWFWTYVYEVHQAHDFNIDRFYSSFGYILGQFPAMTATIALALVAVAIGALRRRALPPGSRALLVWSFVFAVSCVVGALGWGTQWAHFNAYLPAMMSGAIAAGAALPALAGCARILAGTGTSAQTRTDGPNRLAQGAMWLAALALAAQLVAARWDPRPFVPTDADVAAGDALIAELRALRADGEIYVPFHPWYARLAGQDAIYSHRMGIMDMRYGNGWQVAGLREAFREHRFAAVVFDNRAPGWEFPTLARHYRPDRRLPASMRPRLYTGAKVVPETVWRPIDTAPPPGARVLFDFEDGRLHDWQHEGSSFGRRAVRKPVAGQGLVAGFRGRYFVTSMHRGDASTGTIASPPFRIEGKRLSFRLSGGSDPGLRVELHLLPEPTLGPDPEPESEPDSEPRSERQPRRARKREREPPVRGEIVRTARPEHDSEVMSEVSWDVSDLRGRRARLVLVDQATGSWGHLNVDDFLLWPE</sequence>
<feature type="transmembrane region" description="Helical" evidence="9">
    <location>
        <begin position="244"/>
        <end position="269"/>
    </location>
</feature>
<feature type="transmembrane region" description="Helical" evidence="9">
    <location>
        <begin position="402"/>
        <end position="419"/>
    </location>
</feature>
<proteinExistence type="predicted"/>
<accession>D0LKJ4</accession>
<evidence type="ECO:0000313" key="10">
    <source>
        <dbReference type="EMBL" id="ACY15042.1"/>
    </source>
</evidence>
<protein>
    <recommendedName>
        <fullName evidence="12">Glycosyltransferase RgtA/B/C/D-like domain-containing protein</fullName>
    </recommendedName>
</protein>
<keyword evidence="11" id="KW-1185">Reference proteome</keyword>
<dbReference type="GO" id="GO:0009103">
    <property type="term" value="P:lipopolysaccharide biosynthetic process"/>
    <property type="evidence" value="ECO:0007669"/>
    <property type="project" value="UniProtKB-ARBA"/>
</dbReference>
<dbReference type="AlphaFoldDB" id="D0LKJ4"/>
<keyword evidence="7 9" id="KW-0472">Membrane</keyword>
<feature type="region of interest" description="Disordered" evidence="8">
    <location>
        <begin position="644"/>
        <end position="700"/>
    </location>
</feature>
<evidence type="ECO:0000256" key="3">
    <source>
        <dbReference type="ARBA" id="ARBA00022676"/>
    </source>
</evidence>
<feature type="transmembrane region" description="Helical" evidence="9">
    <location>
        <begin position="110"/>
        <end position="128"/>
    </location>
</feature>
<evidence type="ECO:0000256" key="1">
    <source>
        <dbReference type="ARBA" id="ARBA00004651"/>
    </source>
</evidence>
<dbReference type="Proteomes" id="UP000001880">
    <property type="component" value="Chromosome"/>
</dbReference>
<comment type="subcellular location">
    <subcellularLocation>
        <location evidence="1">Cell membrane</location>
        <topology evidence="1">Multi-pass membrane protein</topology>
    </subcellularLocation>
</comment>
<feature type="transmembrane region" description="Helical" evidence="9">
    <location>
        <begin position="148"/>
        <end position="167"/>
    </location>
</feature>
<dbReference type="GO" id="GO:0005886">
    <property type="term" value="C:plasma membrane"/>
    <property type="evidence" value="ECO:0007669"/>
    <property type="project" value="UniProtKB-SubCell"/>
</dbReference>
<keyword evidence="2" id="KW-1003">Cell membrane</keyword>
<feature type="transmembrane region" description="Helical" evidence="9">
    <location>
        <begin position="209"/>
        <end position="237"/>
    </location>
</feature>
<feature type="transmembrane region" description="Helical" evidence="9">
    <location>
        <begin position="328"/>
        <end position="347"/>
    </location>
</feature>
<evidence type="ECO:0000256" key="2">
    <source>
        <dbReference type="ARBA" id="ARBA00022475"/>
    </source>
</evidence>
<evidence type="ECO:0000256" key="5">
    <source>
        <dbReference type="ARBA" id="ARBA00022692"/>
    </source>
</evidence>
<evidence type="ECO:0000256" key="4">
    <source>
        <dbReference type="ARBA" id="ARBA00022679"/>
    </source>
</evidence>
<evidence type="ECO:0008006" key="12">
    <source>
        <dbReference type="Google" id="ProtNLM"/>
    </source>
</evidence>
<feature type="transmembrane region" description="Helical" evidence="9">
    <location>
        <begin position="17"/>
        <end position="41"/>
    </location>
</feature>
<feature type="transmembrane region" description="Helical" evidence="9">
    <location>
        <begin position="179"/>
        <end position="197"/>
    </location>
</feature>
<evidence type="ECO:0000313" key="11">
    <source>
        <dbReference type="Proteomes" id="UP000001880"/>
    </source>
</evidence>
<keyword evidence="5 9" id="KW-0812">Transmembrane</keyword>
<dbReference type="eggNOG" id="COG1621">
    <property type="taxonomic scope" value="Bacteria"/>
</dbReference>
<feature type="compositionally biased region" description="Basic and acidic residues" evidence="8">
    <location>
        <begin position="661"/>
        <end position="696"/>
    </location>
</feature>
<dbReference type="EMBL" id="CP001804">
    <property type="protein sequence ID" value="ACY15042.1"/>
    <property type="molecule type" value="Genomic_DNA"/>
</dbReference>
<dbReference type="GO" id="GO:0016763">
    <property type="term" value="F:pentosyltransferase activity"/>
    <property type="evidence" value="ECO:0007669"/>
    <property type="project" value="TreeGrafter"/>
</dbReference>
<evidence type="ECO:0000256" key="9">
    <source>
        <dbReference type="SAM" id="Phobius"/>
    </source>
</evidence>
<dbReference type="OrthoDB" id="9807660at2"/>
<feature type="transmembrane region" description="Helical" evidence="9">
    <location>
        <begin position="359"/>
        <end position="381"/>
    </location>
</feature>
<dbReference type="PANTHER" id="PTHR33908">
    <property type="entry name" value="MANNOSYLTRANSFERASE YKCB-RELATED"/>
    <property type="match status" value="1"/>
</dbReference>
<dbReference type="InterPro" id="IPR050297">
    <property type="entry name" value="LipidA_mod_glycosyltrf_83"/>
</dbReference>
<dbReference type="STRING" id="502025.Hoch_2506"/>
<dbReference type="HOGENOM" id="CLU_425716_0_0_7"/>
<dbReference type="eggNOG" id="COG0463">
    <property type="taxonomic scope" value="Bacteria"/>
</dbReference>
<evidence type="ECO:0000256" key="8">
    <source>
        <dbReference type="SAM" id="MobiDB-lite"/>
    </source>
</evidence>
<keyword evidence="6 9" id="KW-1133">Transmembrane helix</keyword>
<evidence type="ECO:0000256" key="7">
    <source>
        <dbReference type="ARBA" id="ARBA00023136"/>
    </source>
</evidence>
<keyword evidence="3" id="KW-0328">Glycosyltransferase</keyword>
<feature type="transmembrane region" description="Helical" evidence="9">
    <location>
        <begin position="289"/>
        <end position="316"/>
    </location>
</feature>
<gene>
    <name evidence="10" type="ordered locus">Hoch_2506</name>
</gene>
<dbReference type="KEGG" id="hoh:Hoch_2506"/>
<dbReference type="PANTHER" id="PTHR33908:SF11">
    <property type="entry name" value="MEMBRANE PROTEIN"/>
    <property type="match status" value="1"/>
</dbReference>
<feature type="transmembrane region" description="Helical" evidence="9">
    <location>
        <begin position="86"/>
        <end position="103"/>
    </location>
</feature>
<keyword evidence="4" id="KW-0808">Transferase</keyword>